<feature type="domain" description="CobN/magnesium chelatase" evidence="2">
    <location>
        <begin position="175"/>
        <end position="509"/>
    </location>
</feature>
<dbReference type="EMBL" id="QFFI01000013">
    <property type="protein sequence ID" value="PWG63146.1"/>
    <property type="molecule type" value="Genomic_DNA"/>
</dbReference>
<gene>
    <name evidence="3" type="ORF">DEM34_09870</name>
</gene>
<name>A0A2U2N1T4_9GAMM</name>
<evidence type="ECO:0000256" key="1">
    <source>
        <dbReference type="SAM" id="MobiDB-lite"/>
    </source>
</evidence>
<dbReference type="OrthoDB" id="9757976at2"/>
<dbReference type="PANTHER" id="PTHR44119:SF4">
    <property type="entry name" value="AEROBIC COBALTOCHELATASE SUBUNIT COBN"/>
    <property type="match status" value="1"/>
</dbReference>
<organism evidence="3 4">
    <name type="scientific">Sediminicurvatus halobius</name>
    <dbReference type="NCBI Taxonomy" id="2182432"/>
    <lineage>
        <taxon>Bacteria</taxon>
        <taxon>Pseudomonadati</taxon>
        <taxon>Pseudomonadota</taxon>
        <taxon>Gammaproteobacteria</taxon>
        <taxon>Chromatiales</taxon>
        <taxon>Ectothiorhodospiraceae</taxon>
        <taxon>Sediminicurvatus</taxon>
    </lineage>
</organism>
<feature type="compositionally biased region" description="Basic and acidic residues" evidence="1">
    <location>
        <begin position="1390"/>
        <end position="1406"/>
    </location>
</feature>
<keyword evidence="4" id="KW-1185">Reference proteome</keyword>
<dbReference type="Proteomes" id="UP000245474">
    <property type="component" value="Unassembled WGS sequence"/>
</dbReference>
<sequence length="1439" mass="154453">MGARCSVIALRAAAVIALVLGLVSGAGAKTLFGVISERSAAGAAAAAERHLDAQPADEIILRTEAQVRSMDEQTLARHWRAADAVLLGAVFEDAVVGRLLRLAREAPPSRLLAVSGDRRLTRSSRLDESRPLAGLETETIDQLTGNPAADEDPVTHRERLAADHPDQALWLTGLAYWQGRSPENLAALFAWLLGREAPPPQPRAPLRLYHDGAVVAAGELSLDPERPVVAVLDHDTGDRLGDRALLDSVCDALAERDLQCLVLLARWGEASVAALERLSRLTGKAPLAALVSLQGFVIGGGDGRAEATAALQALDVPVLQGIRLDERTRDQWRLSADGIPADDVHWRVAMPELQGVSQPMVLAHSTEARVHEATGLRVAVTEPDAERVERLTGRLARWSALRRKPNADKRIAIVFYNHPPGRQNLGADNLDVPASLLRILRDLDAAGYDVGELPADVGALTDRLLARGVNLPEDAAALAGMAAEVPGMPADTYREWLDSQPASVRRELRAGPLGRLHQRLRDARRAGEPGLADDLRRAVLGDLRALLRELDHPGRDRAAELLERLDDLYQAHRPDWQVAASLIEAIRGTGVPGLGGWGEPPGRVMVHDGRFVFPGLTFGNVFIGPQPPRGWHEGEEALHANLGMPPPHQYLAFYHWLRDGFAADAVVHLGRHSTYEFLPHRRAGLAPDDYPDLVAGDLPGIYPYIVDGVGEGLQAKRRGLAVIVDHLTPPLRTTPLYDDLLGLRQLVESWEAGAAGGAARERAFRRLRERLDALDLRGELETAIAEEFGWPEARLDELEPELVVHEVGHYLTELQEQFMPSGLHVFGADWTQADRGLMLESMAGDGEPEPHWGEALAASPAAEREALLGGLDGRFVRPGEGSDPVRNPDVLPTGRNFHALDGSLLPTRVGYELGAEMAAEARARGGSGSEAVVLWASDTVRDEGAMVGFGLSLLGVAPEWNSRGIVSGLRRVPLANDATRRDVVFTTSGLFRDLYGNLLELVDRAVRLALQGSAATIRARHPALVPALEAALAPLDGTGEAGSEPLERNRLAAHWVADARAALAAGEPPAAAGREAVRRVFGDAPGSYGAGINTLAERSGAWEARGELGEAYLGRLGHAYGADAYGEPAGEAFRGALERVRRSYLGRASHLYGLLDNNDAFDYLGGLGLAVETLTGEPPRGRIVDLSDPQAPALRPLETALGQELRGRYLNPAWIEPLLAHGYAGARTFGTGFLENLWGWQVTSPELVGASAWEAVDRVYFQDAHGLGVDEFLDRKRHAAVGLQMRAVLLVAAERGFWEPGEARLEALSRELAEGIIEHGLPGSGHTAPDHPMLKAVAERLDAATREAFEAELASARGEPYAEATTLTTVTEIAPLQEERPDAAGGQPPARRDGRSTAAGEPEHGGEPFAAVGAWRWTAAGLVVVLLAGGAWRGARAAG</sequence>
<dbReference type="CDD" id="cd10150">
    <property type="entry name" value="CobN_like"/>
    <property type="match status" value="1"/>
</dbReference>
<feature type="domain" description="CobN/magnesium chelatase" evidence="2">
    <location>
        <begin position="597"/>
        <end position="843"/>
    </location>
</feature>
<evidence type="ECO:0000313" key="4">
    <source>
        <dbReference type="Proteomes" id="UP000245474"/>
    </source>
</evidence>
<feature type="region of interest" description="Disordered" evidence="1">
    <location>
        <begin position="123"/>
        <end position="151"/>
    </location>
</feature>
<dbReference type="InterPro" id="IPR003672">
    <property type="entry name" value="CobN/Mg_chltase"/>
</dbReference>
<protein>
    <submittedName>
        <fullName evidence="3">Cobalamin biosynthesis protein CobN</fullName>
    </submittedName>
</protein>
<feature type="region of interest" description="Disordered" evidence="1">
    <location>
        <begin position="1372"/>
        <end position="1407"/>
    </location>
</feature>
<dbReference type="PANTHER" id="PTHR44119">
    <property type="entry name" value="MAGNESIUM-CHELATASE SUBUNIT CHLH, CHLOROPLASTIC"/>
    <property type="match status" value="1"/>
</dbReference>
<reference evidence="3 4" key="1">
    <citation type="submission" date="2018-05" db="EMBL/GenBank/DDBJ databases">
        <title>Spiribacter halobius sp. nov., a moderately halophilic bacterium isolated from marine solar saltern.</title>
        <authorList>
            <person name="Zheng W.-S."/>
            <person name="Lu D.-C."/>
            <person name="Du Z.-J."/>
        </authorList>
    </citation>
    <scope>NUCLEOTIDE SEQUENCE [LARGE SCALE GENOMIC DNA]</scope>
    <source>
        <strain evidence="3 4">E85</strain>
    </source>
</reference>
<evidence type="ECO:0000259" key="2">
    <source>
        <dbReference type="Pfam" id="PF02514"/>
    </source>
</evidence>
<dbReference type="Pfam" id="PF02514">
    <property type="entry name" value="CobN-Mg_chel"/>
    <property type="match status" value="3"/>
</dbReference>
<comment type="caution">
    <text evidence="3">The sequence shown here is derived from an EMBL/GenBank/DDBJ whole genome shotgun (WGS) entry which is preliminary data.</text>
</comment>
<feature type="domain" description="CobN/magnesium chelatase" evidence="2">
    <location>
        <begin position="854"/>
        <end position="1303"/>
    </location>
</feature>
<accession>A0A2U2N1T4</accession>
<proteinExistence type="predicted"/>
<evidence type="ECO:0000313" key="3">
    <source>
        <dbReference type="EMBL" id="PWG63146.1"/>
    </source>
</evidence>